<accession>A0A9P0D1I2</accession>
<dbReference type="GO" id="GO:0046983">
    <property type="term" value="F:protein dimerization activity"/>
    <property type="evidence" value="ECO:0007669"/>
    <property type="project" value="InterPro"/>
</dbReference>
<evidence type="ECO:0000256" key="3">
    <source>
        <dbReference type="ARBA" id="ARBA00022771"/>
    </source>
</evidence>
<dbReference type="EMBL" id="OV651817">
    <property type="protein sequence ID" value="CAH1110385.1"/>
    <property type="molecule type" value="Genomic_DNA"/>
</dbReference>
<dbReference type="InterPro" id="IPR001878">
    <property type="entry name" value="Znf_CCHC"/>
</dbReference>
<proteinExistence type="predicted"/>
<keyword evidence="5" id="KW-0539">Nucleus</keyword>
<dbReference type="InterPro" id="IPR012337">
    <property type="entry name" value="RNaseH-like_sf"/>
</dbReference>
<reference evidence="8" key="1">
    <citation type="submission" date="2022-01" db="EMBL/GenBank/DDBJ databases">
        <authorList>
            <person name="King R."/>
        </authorList>
    </citation>
    <scope>NUCLEOTIDE SEQUENCE</scope>
</reference>
<evidence type="ECO:0000256" key="5">
    <source>
        <dbReference type="ARBA" id="ARBA00023242"/>
    </source>
</evidence>
<dbReference type="AlphaFoldDB" id="A0A9P0D1I2"/>
<dbReference type="PANTHER" id="PTHR46481:SF10">
    <property type="entry name" value="ZINC FINGER BED DOMAIN-CONTAINING PROTEIN 39"/>
    <property type="match status" value="1"/>
</dbReference>
<comment type="subcellular location">
    <subcellularLocation>
        <location evidence="1">Nucleus</location>
    </subcellularLocation>
</comment>
<keyword evidence="9" id="KW-1185">Reference proteome</keyword>
<feature type="domain" description="CCHC-type" evidence="7">
    <location>
        <begin position="205"/>
        <end position="219"/>
    </location>
</feature>
<dbReference type="SUPFAM" id="SSF57756">
    <property type="entry name" value="Retrovirus zinc finger-like domains"/>
    <property type="match status" value="1"/>
</dbReference>
<dbReference type="Pfam" id="PF05699">
    <property type="entry name" value="Dimer_Tnp_hAT"/>
    <property type="match status" value="1"/>
</dbReference>
<dbReference type="InterPro" id="IPR008906">
    <property type="entry name" value="HATC_C_dom"/>
</dbReference>
<dbReference type="PROSITE" id="PS50158">
    <property type="entry name" value="ZF_CCHC"/>
    <property type="match status" value="1"/>
</dbReference>
<dbReference type="GO" id="GO:0003676">
    <property type="term" value="F:nucleic acid binding"/>
    <property type="evidence" value="ECO:0007669"/>
    <property type="project" value="InterPro"/>
</dbReference>
<dbReference type="InterPro" id="IPR036875">
    <property type="entry name" value="Znf_CCHC_sf"/>
</dbReference>
<keyword evidence="4" id="KW-0862">Zinc</keyword>
<evidence type="ECO:0000313" key="8">
    <source>
        <dbReference type="EMBL" id="CAH1110385.1"/>
    </source>
</evidence>
<name>A0A9P0D1I2_9CUCU</name>
<evidence type="ECO:0000256" key="6">
    <source>
        <dbReference type="PROSITE-ProRule" id="PRU00047"/>
    </source>
</evidence>
<gene>
    <name evidence="8" type="ORF">PSYICH_LOCUS11600</name>
</gene>
<keyword evidence="2" id="KW-0479">Metal-binding</keyword>
<dbReference type="PANTHER" id="PTHR46481">
    <property type="entry name" value="ZINC FINGER BED DOMAIN-CONTAINING PROTEIN 4"/>
    <property type="match status" value="1"/>
</dbReference>
<sequence>MNPKHKPQKPEVAESGAGSLTSTILHQNSEGGTLTSPPASQETVAHVPRFLLVKKKNNENGENFEKISPFVISKTVYGLIGEVNSVRKVNDGLLVHTRTSAQAKRLLTIKRFNDVDVDVTPHATLNISKGVIFCRDLLNCSTEEIAENLKDEGVIEVRRLKSKTENGLIDTANHVLTFNNPKLPSEIKVAYYNLKVRPYKPPPTRCFNCQKFGHVSNKCSSNKICSCGRTPHEPTDCEIPMKCINCGGPHAANNKDCPKYKTEAAIIKIKITEKIPYFEAKKKVMLSTPTRNVSYASTAKATQPTQSTDIITQIYPKLEELIMKSLNSELQKIFSIPNFPFPTPTSELTSEIISTPLQAAKKQLSLEKVFNKEKKWDKAYPKSQNIDKLIGKIIALQDLPFNFVEGIGFRRLMFKVAPKYNLRGRNFFTDYVCEDLYNKVAAKVKYLIKELDFMSFTTDIWTDPSSGTSLLSLTCHGVTTEFERISIILKCETFDNRHTGDVIANKFESMLAEWNISKNQVHCMIRDGGSNMKRAMALSGINDVDCTVHKLQLAIKAGFQNDEHLQNIKEKCKKIATHFGHSTIAQKAFIDIQERLNQKKLSIFQDVPTRWNSTFYMFERFLIVKDALSIYINDHQIPTILPEEWKQMECCVNVLGSFEQATRELSSSHVLISSVKPIIYMLFKKMDEELNNDQNPENIKKFVTKIKTEISSKFQNLDSHFLYTLATYLDPRYKAKFFEPIIKDQIESELLKIATSDANINESPSKKIKKISIDSPCCSKSLQSELEMMLDSSSDDETSACATSTSDSLVTRQIKNYSQEKKLPITENPFNWWNINGHKYTTISATARTYLSAPPGSVRSEQLFSGAGLIYEPLRNRLEADKAAKLLFLKYNLPFLKFSY</sequence>
<evidence type="ECO:0000256" key="1">
    <source>
        <dbReference type="ARBA" id="ARBA00004123"/>
    </source>
</evidence>
<dbReference type="SMART" id="SM00343">
    <property type="entry name" value="ZnF_C2HC"/>
    <property type="match status" value="2"/>
</dbReference>
<dbReference type="GO" id="GO:0005634">
    <property type="term" value="C:nucleus"/>
    <property type="evidence" value="ECO:0007669"/>
    <property type="project" value="UniProtKB-SubCell"/>
</dbReference>
<evidence type="ECO:0000256" key="2">
    <source>
        <dbReference type="ARBA" id="ARBA00022723"/>
    </source>
</evidence>
<organism evidence="8 9">
    <name type="scientific">Psylliodes chrysocephalus</name>
    <dbReference type="NCBI Taxonomy" id="3402493"/>
    <lineage>
        <taxon>Eukaryota</taxon>
        <taxon>Metazoa</taxon>
        <taxon>Ecdysozoa</taxon>
        <taxon>Arthropoda</taxon>
        <taxon>Hexapoda</taxon>
        <taxon>Insecta</taxon>
        <taxon>Pterygota</taxon>
        <taxon>Neoptera</taxon>
        <taxon>Endopterygota</taxon>
        <taxon>Coleoptera</taxon>
        <taxon>Polyphaga</taxon>
        <taxon>Cucujiformia</taxon>
        <taxon>Chrysomeloidea</taxon>
        <taxon>Chrysomelidae</taxon>
        <taxon>Galerucinae</taxon>
        <taxon>Alticini</taxon>
        <taxon>Psylliodes</taxon>
    </lineage>
</organism>
<dbReference type="OrthoDB" id="6705107at2759"/>
<evidence type="ECO:0000256" key="4">
    <source>
        <dbReference type="ARBA" id="ARBA00022833"/>
    </source>
</evidence>
<dbReference type="Proteomes" id="UP001153636">
    <property type="component" value="Chromosome 5"/>
</dbReference>
<keyword evidence="3 6" id="KW-0863">Zinc-finger</keyword>
<evidence type="ECO:0000259" key="7">
    <source>
        <dbReference type="PROSITE" id="PS50158"/>
    </source>
</evidence>
<evidence type="ECO:0000313" key="9">
    <source>
        <dbReference type="Proteomes" id="UP001153636"/>
    </source>
</evidence>
<dbReference type="GO" id="GO:0008270">
    <property type="term" value="F:zinc ion binding"/>
    <property type="evidence" value="ECO:0007669"/>
    <property type="project" value="UniProtKB-KW"/>
</dbReference>
<dbReference type="SUPFAM" id="SSF53098">
    <property type="entry name" value="Ribonuclease H-like"/>
    <property type="match status" value="1"/>
</dbReference>
<protein>
    <recommendedName>
        <fullName evidence="7">CCHC-type domain-containing protein</fullName>
    </recommendedName>
</protein>
<dbReference type="InterPro" id="IPR052035">
    <property type="entry name" value="ZnF_BED_domain_contain"/>
</dbReference>